<comment type="caution">
    <text evidence="1">The sequence shown here is derived from an EMBL/GenBank/DDBJ whole genome shotgun (WGS) entry which is preliminary data.</text>
</comment>
<dbReference type="AlphaFoldDB" id="A0A9W8CNT9"/>
<evidence type="ECO:0000313" key="2">
    <source>
        <dbReference type="Proteomes" id="UP001149813"/>
    </source>
</evidence>
<organism evidence="1 2">
    <name type="scientific">Coemansia erecta</name>
    <dbReference type="NCBI Taxonomy" id="147472"/>
    <lineage>
        <taxon>Eukaryota</taxon>
        <taxon>Fungi</taxon>
        <taxon>Fungi incertae sedis</taxon>
        <taxon>Zoopagomycota</taxon>
        <taxon>Kickxellomycotina</taxon>
        <taxon>Kickxellomycetes</taxon>
        <taxon>Kickxellales</taxon>
        <taxon>Kickxellaceae</taxon>
        <taxon>Coemansia</taxon>
    </lineage>
</organism>
<dbReference type="EMBL" id="JANBOJ010000620">
    <property type="protein sequence ID" value="KAJ1718841.1"/>
    <property type="molecule type" value="Genomic_DNA"/>
</dbReference>
<sequence length="51" mass="5578">MIHDIVELLVKPVAAITGRTHGVLVGAHLYKFAGIKMTFGVLKTEDFLVNL</sequence>
<proteinExistence type="predicted"/>
<name>A0A9W8CNT9_9FUNG</name>
<keyword evidence="2" id="KW-1185">Reference proteome</keyword>
<reference evidence="1" key="1">
    <citation type="submission" date="2022-07" db="EMBL/GenBank/DDBJ databases">
        <title>Phylogenomic reconstructions and comparative analyses of Kickxellomycotina fungi.</title>
        <authorList>
            <person name="Reynolds N.K."/>
            <person name="Stajich J.E."/>
            <person name="Barry K."/>
            <person name="Grigoriev I.V."/>
            <person name="Crous P."/>
            <person name="Smith M.E."/>
        </authorList>
    </citation>
    <scope>NUCLEOTIDE SEQUENCE</scope>
    <source>
        <strain evidence="1">NBRC 32514</strain>
    </source>
</reference>
<protein>
    <submittedName>
        <fullName evidence="1">Uncharacterized protein</fullName>
    </submittedName>
</protein>
<dbReference type="Proteomes" id="UP001149813">
    <property type="component" value="Unassembled WGS sequence"/>
</dbReference>
<accession>A0A9W8CNT9</accession>
<gene>
    <name evidence="1" type="ORF">LPJ53_006277</name>
</gene>
<feature type="non-terminal residue" evidence="1">
    <location>
        <position position="51"/>
    </location>
</feature>
<evidence type="ECO:0000313" key="1">
    <source>
        <dbReference type="EMBL" id="KAJ1718841.1"/>
    </source>
</evidence>